<accession>A0A0F9ITX2</accession>
<dbReference type="AlphaFoldDB" id="A0A0F9ITX2"/>
<feature type="compositionally biased region" description="Basic and acidic residues" evidence="1">
    <location>
        <begin position="29"/>
        <end position="64"/>
    </location>
</feature>
<feature type="non-terminal residue" evidence="2">
    <location>
        <position position="232"/>
    </location>
</feature>
<organism evidence="2">
    <name type="scientific">marine sediment metagenome</name>
    <dbReference type="NCBI Taxonomy" id="412755"/>
    <lineage>
        <taxon>unclassified sequences</taxon>
        <taxon>metagenomes</taxon>
        <taxon>ecological metagenomes</taxon>
    </lineage>
</organism>
<name>A0A0F9ITX2_9ZZZZ</name>
<feature type="region of interest" description="Disordered" evidence="1">
    <location>
        <begin position="25"/>
        <end position="91"/>
    </location>
</feature>
<reference evidence="2" key="1">
    <citation type="journal article" date="2015" name="Nature">
        <title>Complex archaea that bridge the gap between prokaryotes and eukaryotes.</title>
        <authorList>
            <person name="Spang A."/>
            <person name="Saw J.H."/>
            <person name="Jorgensen S.L."/>
            <person name="Zaremba-Niedzwiedzka K."/>
            <person name="Martijn J."/>
            <person name="Lind A.E."/>
            <person name="van Eijk R."/>
            <person name="Schleper C."/>
            <person name="Guy L."/>
            <person name="Ettema T.J."/>
        </authorList>
    </citation>
    <scope>NUCLEOTIDE SEQUENCE</scope>
</reference>
<gene>
    <name evidence="2" type="ORF">LCGC14_1903520</name>
</gene>
<feature type="compositionally biased region" description="Basic and acidic residues" evidence="1">
    <location>
        <begin position="71"/>
        <end position="80"/>
    </location>
</feature>
<evidence type="ECO:0000313" key="2">
    <source>
        <dbReference type="EMBL" id="KKL90552.1"/>
    </source>
</evidence>
<sequence length="232" mass="25715">MPPRQGYSPLQGLARGIESGFRFGSLLKQRKEDREERKTRRAEDISHRDRKFEADEAERAKSADFRSGQAAREERRDLATKKFRAGQAKRAEIKSDPFSGIDAGIDRLLKKIVDPNTDAETKTRLQRRVDERRSLKAAMITKKRGKREKTNYGAGVNAALGAMGVADPSAATPEQVKTAIEQVGASRVKVSSSQGLGAQNRKALQSYNEQHGRVSNVVGKIDSAIKTIRENP</sequence>
<comment type="caution">
    <text evidence="2">The sequence shown here is derived from an EMBL/GenBank/DDBJ whole genome shotgun (WGS) entry which is preliminary data.</text>
</comment>
<protein>
    <submittedName>
        <fullName evidence="2">Uncharacterized protein</fullName>
    </submittedName>
</protein>
<proteinExistence type="predicted"/>
<evidence type="ECO:0000256" key="1">
    <source>
        <dbReference type="SAM" id="MobiDB-lite"/>
    </source>
</evidence>
<dbReference type="EMBL" id="LAZR01019978">
    <property type="protein sequence ID" value="KKL90552.1"/>
    <property type="molecule type" value="Genomic_DNA"/>
</dbReference>